<dbReference type="GO" id="GO:0000976">
    <property type="term" value="F:transcription cis-regulatory region binding"/>
    <property type="evidence" value="ECO:0007669"/>
    <property type="project" value="TreeGrafter"/>
</dbReference>
<evidence type="ECO:0000259" key="4">
    <source>
        <dbReference type="PROSITE" id="PS50932"/>
    </source>
</evidence>
<dbReference type="InterPro" id="IPR000843">
    <property type="entry name" value="HTH_LacI"/>
</dbReference>
<keyword evidence="3" id="KW-0804">Transcription</keyword>
<dbReference type="GO" id="GO:0003700">
    <property type="term" value="F:DNA-binding transcription factor activity"/>
    <property type="evidence" value="ECO:0007669"/>
    <property type="project" value="TreeGrafter"/>
</dbReference>
<evidence type="ECO:0000313" key="6">
    <source>
        <dbReference type="Proteomes" id="UP000030625"/>
    </source>
</evidence>
<dbReference type="Proteomes" id="UP000030625">
    <property type="component" value="Chromosome"/>
</dbReference>
<dbReference type="HOGENOM" id="CLU_037628_6_1_11"/>
<dbReference type="SMART" id="SM00354">
    <property type="entry name" value="HTH_LACI"/>
    <property type="match status" value="1"/>
</dbReference>
<dbReference type="OrthoDB" id="59108at2"/>
<protein>
    <submittedName>
        <fullName evidence="5">LacI family transcriptional regulator</fullName>
    </submittedName>
</protein>
<gene>
    <name evidence="5" type="ORF">AH68_00935</name>
</gene>
<keyword evidence="2" id="KW-0238">DNA-binding</keyword>
<dbReference type="PANTHER" id="PTHR30146">
    <property type="entry name" value="LACI-RELATED TRANSCRIPTIONAL REPRESSOR"/>
    <property type="match status" value="1"/>
</dbReference>
<dbReference type="Pfam" id="PF13377">
    <property type="entry name" value="Peripla_BP_3"/>
    <property type="match status" value="1"/>
</dbReference>
<accession>A0A0A7I4F7</accession>
<organism evidence="5 6">
    <name type="scientific">Bifidobacterium catenulatum PV20-2</name>
    <dbReference type="NCBI Taxonomy" id="1447716"/>
    <lineage>
        <taxon>Bacteria</taxon>
        <taxon>Bacillati</taxon>
        <taxon>Actinomycetota</taxon>
        <taxon>Actinomycetes</taxon>
        <taxon>Bifidobacteriales</taxon>
        <taxon>Bifidobacteriaceae</taxon>
        <taxon>Bifidobacterium</taxon>
    </lineage>
</organism>
<feature type="domain" description="HTH lacI-type" evidence="4">
    <location>
        <begin position="17"/>
        <end position="71"/>
    </location>
</feature>
<evidence type="ECO:0000256" key="1">
    <source>
        <dbReference type="ARBA" id="ARBA00023015"/>
    </source>
</evidence>
<dbReference type="Pfam" id="PF00356">
    <property type="entry name" value="LacI"/>
    <property type="match status" value="1"/>
</dbReference>
<dbReference type="RefSeq" id="WP_052189117.1">
    <property type="nucleotide sequence ID" value="NZ_CP007456.1"/>
</dbReference>
<dbReference type="KEGG" id="bka:AH68_00935"/>
<dbReference type="Gene3D" id="1.10.260.40">
    <property type="entry name" value="lambda repressor-like DNA-binding domains"/>
    <property type="match status" value="1"/>
</dbReference>
<evidence type="ECO:0000313" key="5">
    <source>
        <dbReference type="EMBL" id="AIZ13819.1"/>
    </source>
</evidence>
<dbReference type="InterPro" id="IPR010982">
    <property type="entry name" value="Lambda_DNA-bd_dom_sf"/>
</dbReference>
<dbReference type="InterPro" id="IPR028082">
    <property type="entry name" value="Peripla_BP_I"/>
</dbReference>
<dbReference type="InterPro" id="IPR046335">
    <property type="entry name" value="LacI/GalR-like_sensor"/>
</dbReference>
<evidence type="ECO:0000256" key="3">
    <source>
        <dbReference type="ARBA" id="ARBA00023163"/>
    </source>
</evidence>
<dbReference type="EMBL" id="CP007456">
    <property type="protein sequence ID" value="AIZ13819.1"/>
    <property type="molecule type" value="Genomic_DNA"/>
</dbReference>
<dbReference type="Gene3D" id="3.40.50.2300">
    <property type="match status" value="2"/>
</dbReference>
<dbReference type="CDD" id="cd06267">
    <property type="entry name" value="PBP1_LacI_sugar_binding-like"/>
    <property type="match status" value="1"/>
</dbReference>
<dbReference type="SUPFAM" id="SSF53822">
    <property type="entry name" value="Periplasmic binding protein-like I"/>
    <property type="match status" value="1"/>
</dbReference>
<proteinExistence type="predicted"/>
<keyword evidence="1" id="KW-0805">Transcription regulation</keyword>
<evidence type="ECO:0000256" key="2">
    <source>
        <dbReference type="ARBA" id="ARBA00023125"/>
    </source>
</evidence>
<dbReference type="AlphaFoldDB" id="A0A0A7I4F7"/>
<dbReference type="STRING" id="1447716.AH68_00935"/>
<dbReference type="PANTHER" id="PTHR30146:SF155">
    <property type="entry name" value="ALANINE RACEMASE"/>
    <property type="match status" value="1"/>
</dbReference>
<name>A0A0A7I4F7_9BIFI</name>
<reference evidence="5 6" key="1">
    <citation type="journal article" date="2015" name="Genome Announc.">
        <title>Complete and Assembled Genome Sequence of Bifidobacterium kashiwanohense PV20-2, Isolated from the Feces of an Anemic Kenyan Infant.</title>
        <authorList>
            <person name="Vazquez-Gutierrez P."/>
            <person name="Lacroix C."/>
            <person name="Chassard C."/>
            <person name="Klumpp J."/>
            <person name="Jans C."/>
            <person name="Stevens M.J."/>
        </authorList>
    </citation>
    <scope>NUCLEOTIDE SEQUENCE [LARGE SCALE GENOMIC DNA]</scope>
    <source>
        <strain evidence="5 6">PV20-2</strain>
    </source>
</reference>
<dbReference type="SUPFAM" id="SSF47413">
    <property type="entry name" value="lambda repressor-like DNA-binding domains"/>
    <property type="match status" value="1"/>
</dbReference>
<sequence>MARTTDNASASAASANSSITNVAALANVSIATVSRVLSGKRTKDDDIARRVRAAAAHLNYSVNYAASALRSTVTNTIGLVIPTANDPFCAQLLDEIEPVIDVDSQQLLLGIGGDQATQIQRIESLMDRHVDGLIVLPAWGAYLSAGLEHYASTLPIVQVGGRQCSFRTSMVSVDESAAMEIVIGHLAERGIASVAYMAGKEISFESAELFTMFHTQMRAHHLATETEWNKFGDRSVQRGFDCAMRLFSEPLVQPEAVVCADDAIAFGVMVALHSLGLRVPEDVLVVGYNDSPIARTTMPPLTSVRPPFKQIVSEVLRLLNDGPDNPAHISLAPQLIVRESTNCQR</sequence>
<dbReference type="PROSITE" id="PS50932">
    <property type="entry name" value="HTH_LACI_2"/>
    <property type="match status" value="1"/>
</dbReference>